<evidence type="ECO:0000256" key="15">
    <source>
        <dbReference type="ARBA" id="ARBA00043788"/>
    </source>
</evidence>
<evidence type="ECO:0000256" key="11">
    <source>
        <dbReference type="ARBA" id="ARBA00043670"/>
    </source>
</evidence>
<evidence type="ECO:0000256" key="7">
    <source>
        <dbReference type="ARBA" id="ARBA00023157"/>
    </source>
</evidence>
<feature type="disulfide bond" evidence="19">
    <location>
        <begin position="69"/>
        <end position="412"/>
    </location>
</feature>
<dbReference type="PIRSF" id="PIRSF000894">
    <property type="entry name" value="Acid_phosphatase"/>
    <property type="match status" value="1"/>
</dbReference>
<comment type="caution">
    <text evidence="21">The sequence shown here is derived from an EMBL/GenBank/DDBJ whole genome shotgun (WGS) entry which is preliminary data.</text>
</comment>
<keyword evidence="7 19" id="KW-1015">Disulfide bond</keyword>
<evidence type="ECO:0000313" key="21">
    <source>
        <dbReference type="EMBL" id="KFX46859.1"/>
    </source>
</evidence>
<feature type="signal peptide" evidence="20">
    <location>
        <begin position="1"/>
        <end position="21"/>
    </location>
</feature>
<dbReference type="HOGENOM" id="CLU_020880_0_0_1"/>
<name>A0A093VA31_TALMA</name>
<keyword evidence="20" id="KW-0732">Signal</keyword>
<feature type="active site" description="Proton donor" evidence="18">
    <location>
        <position position="360"/>
    </location>
</feature>
<evidence type="ECO:0000256" key="8">
    <source>
        <dbReference type="ARBA" id="ARBA00023180"/>
    </source>
</evidence>
<dbReference type="GO" id="GO:0003993">
    <property type="term" value="F:acid phosphatase activity"/>
    <property type="evidence" value="ECO:0007669"/>
    <property type="project" value="TreeGrafter"/>
</dbReference>
<dbReference type="InterPro" id="IPR029033">
    <property type="entry name" value="His_PPase_superfam"/>
</dbReference>
<feature type="disulfide bond" evidence="19">
    <location>
        <begin position="262"/>
        <end position="280"/>
    </location>
</feature>
<dbReference type="eggNOG" id="KOG1382">
    <property type="taxonomic scope" value="Eukaryota"/>
</dbReference>
<evidence type="ECO:0000256" key="5">
    <source>
        <dbReference type="ARBA" id="ARBA00022525"/>
    </source>
</evidence>
<evidence type="ECO:0000256" key="3">
    <source>
        <dbReference type="ARBA" id="ARBA00011245"/>
    </source>
</evidence>
<evidence type="ECO:0000256" key="13">
    <source>
        <dbReference type="ARBA" id="ARBA00043721"/>
    </source>
</evidence>
<dbReference type="SUPFAM" id="SSF53254">
    <property type="entry name" value="Phosphoglycerate mutase-like"/>
    <property type="match status" value="1"/>
</dbReference>
<gene>
    <name evidence="21" type="ORF">GQ26_0171170</name>
</gene>
<evidence type="ECO:0000256" key="1">
    <source>
        <dbReference type="ARBA" id="ARBA00004613"/>
    </source>
</evidence>
<sequence>MAVLSRILLSTVVAAAVGVSGSPVSQSSCDSIEDGYTCFTDISYNWGMYSPYFSLASESTISPDIPSGCDVTFVQSLTRHGARYPTAKKNTAYKKLIEAIQTNATKLEGKYAFLKTYNYSWPAATLTPFGTNELYQAGIKFYDRYESLARDTVPFVRVSGSDRVIASGEAFNSGFQVTKNADRFADKSQAAPVINVVLTESDTFNNTLDHGLCTNFENSDLADDIQAGFAATFVPKILKRVQAHLHGVTLTTTNIIYLMDMCAFDTVARTSDASELSPFCDLFTKSEWEEYNYYQSLGKYYGYSAGNPLGPAQGIGFTNELIARLTGTPVKDGTSTNQTLDSSPVTFPLHATLYADFSHDDGMEPIFAAMGLFNGTSPLSETKVESTKQTNRFSAAWTVPFAARMYVELMTCKGEKKPLVRALVNDQVIPLYGCEHDKLGRCTLDDFVNGLSFARSNGNWASCFT</sequence>
<proteinExistence type="inferred from homology"/>
<reference evidence="21" key="2">
    <citation type="journal article" date="2014" name="PLoS Genet.">
        <title>Signature gene expression reveals novel clues to the molecular mechanisms of dimorphic transition in Penicillium marneffei.</title>
        <authorList>
            <person name="Yang E."/>
            <person name="Wang G."/>
            <person name="Cai J."/>
            <person name="Woo P.C."/>
            <person name="Lau S.K."/>
            <person name="Yuen K.-Y."/>
            <person name="Chow W.-N."/>
            <person name="Lin X."/>
        </authorList>
    </citation>
    <scope>NUCLEOTIDE SEQUENCE</scope>
    <source>
        <strain evidence="21">PM1</strain>
    </source>
</reference>
<evidence type="ECO:0000256" key="20">
    <source>
        <dbReference type="SAM" id="SignalP"/>
    </source>
</evidence>
<evidence type="ECO:0000256" key="10">
    <source>
        <dbReference type="ARBA" id="ARBA00042300"/>
    </source>
</evidence>
<protein>
    <recommendedName>
        <fullName evidence="16">Phytase A</fullName>
        <ecNumber evidence="4">3.1.3.8</ecNumber>
    </recommendedName>
    <alternativeName>
        <fullName evidence="17">Histidine acid phosphatase phyA</fullName>
    </alternativeName>
    <alternativeName>
        <fullName evidence="10">Myo-inositol hexakisphosphate phosphohydrolase A</fullName>
    </alternativeName>
    <alternativeName>
        <fullName evidence="9">Myo-inositol-hexaphosphate 3-phosphohydrolase A</fullName>
    </alternativeName>
</protein>
<dbReference type="PANTHER" id="PTHR20963:SF24">
    <property type="entry name" value="3-PHYTASE B"/>
    <property type="match status" value="1"/>
</dbReference>
<reference key="1">
    <citation type="journal article" date="2014" name="PLoS Genet.">
        <title>Signature Gene Expression Reveals Novel Clues to the Molecular Mechanisms of Dimorphic Transition in Penicillium marneffei.</title>
        <authorList>
            <person name="Yang E."/>
            <person name="Wang G."/>
            <person name="Cai J."/>
            <person name="Woo P.C."/>
            <person name="Lau S.K."/>
            <person name="Yuen K.-Y."/>
            <person name="Chow W.-N."/>
            <person name="Lin X."/>
        </authorList>
    </citation>
    <scope>NUCLEOTIDE SEQUENCE [LARGE SCALE GENOMIC DNA]</scope>
    <source>
        <strain>PM1</strain>
    </source>
</reference>
<dbReference type="EMBL" id="JPOX01000017">
    <property type="protein sequence ID" value="KFX46859.1"/>
    <property type="molecule type" value="Genomic_DNA"/>
</dbReference>
<comment type="subcellular location">
    <subcellularLocation>
        <location evidence="1">Secreted</location>
    </subcellularLocation>
</comment>
<dbReference type="PANTHER" id="PTHR20963">
    <property type="entry name" value="MULTIPLE INOSITOL POLYPHOSPHATE PHOSPHATASE-RELATED"/>
    <property type="match status" value="1"/>
</dbReference>
<comment type="subunit">
    <text evidence="3">Monomer.</text>
</comment>
<comment type="catalytic activity">
    <reaction evidence="14">
        <text>1D-myo-inositol 1,2,4,5,6-pentakisphosphate + H2O = 1D-myo-inositol 1,2,5,6-tetrakisphosphate + phosphate</text>
        <dbReference type="Rhea" id="RHEA:77115"/>
        <dbReference type="ChEBI" id="CHEBI:15377"/>
        <dbReference type="ChEBI" id="CHEBI:43474"/>
        <dbReference type="ChEBI" id="CHEBI:57798"/>
        <dbReference type="ChEBI" id="CHEBI:195535"/>
    </reaction>
    <physiologicalReaction direction="left-to-right" evidence="14">
        <dbReference type="Rhea" id="RHEA:77116"/>
    </physiologicalReaction>
</comment>
<comment type="catalytic activity">
    <reaction evidence="12">
        <text>1D-myo-inositol 1,2-bisphosphate + H2O = 1D-myo-inositol 2-phosphate + phosphate</text>
        <dbReference type="Rhea" id="RHEA:77135"/>
        <dbReference type="ChEBI" id="CHEBI:15377"/>
        <dbReference type="ChEBI" id="CHEBI:43474"/>
        <dbReference type="ChEBI" id="CHEBI:84142"/>
        <dbReference type="ChEBI" id="CHEBI:195539"/>
    </reaction>
    <physiologicalReaction direction="left-to-right" evidence="12">
        <dbReference type="Rhea" id="RHEA:77136"/>
    </physiologicalReaction>
</comment>
<dbReference type="PROSITE" id="PS00616">
    <property type="entry name" value="HIS_ACID_PHOSPHAT_1"/>
    <property type="match status" value="1"/>
</dbReference>
<evidence type="ECO:0000256" key="6">
    <source>
        <dbReference type="ARBA" id="ARBA00022801"/>
    </source>
</evidence>
<dbReference type="InterPro" id="IPR033379">
    <property type="entry name" value="Acid_Pase_AS"/>
</dbReference>
<evidence type="ECO:0000256" key="14">
    <source>
        <dbReference type="ARBA" id="ARBA00043748"/>
    </source>
</evidence>
<dbReference type="EC" id="3.1.3.8" evidence="4"/>
<dbReference type="InterPro" id="IPR016274">
    <property type="entry name" value="Histidine_acid_Pase_euk"/>
</dbReference>
<comment type="catalytic activity">
    <reaction evidence="13">
        <text>1D-myo-inositol 1,2,6-trisphosphate + H2O = 1D-myo-inositol 1,2-bisphosphate + phosphate</text>
        <dbReference type="Rhea" id="RHEA:77131"/>
        <dbReference type="ChEBI" id="CHEBI:15377"/>
        <dbReference type="ChEBI" id="CHEBI:43474"/>
        <dbReference type="ChEBI" id="CHEBI:195537"/>
        <dbReference type="ChEBI" id="CHEBI:195539"/>
    </reaction>
    <physiologicalReaction direction="left-to-right" evidence="13">
        <dbReference type="Rhea" id="RHEA:77132"/>
    </physiologicalReaction>
</comment>
<evidence type="ECO:0000256" key="17">
    <source>
        <dbReference type="ARBA" id="ARBA00044262"/>
    </source>
</evidence>
<accession>A0A093VA31</accession>
<evidence type="ECO:0000256" key="19">
    <source>
        <dbReference type="PIRSR" id="PIRSR000894-2"/>
    </source>
</evidence>
<feature type="chain" id="PRO_5001888924" description="Phytase A" evidence="20">
    <location>
        <begin position="22"/>
        <end position="465"/>
    </location>
</feature>
<feature type="disulfide bond" evidence="19">
    <location>
        <begin position="213"/>
        <end position="463"/>
    </location>
</feature>
<dbReference type="GO" id="GO:0016158">
    <property type="term" value="F:inositol hexakisphosphate 3-phosphatase activity"/>
    <property type="evidence" value="ECO:0007669"/>
    <property type="project" value="UniProtKB-EC"/>
</dbReference>
<dbReference type="GO" id="GO:0005576">
    <property type="term" value="C:extracellular region"/>
    <property type="evidence" value="ECO:0007669"/>
    <property type="project" value="UniProtKB-SubCell"/>
</dbReference>
<dbReference type="AlphaFoldDB" id="A0A093VA31"/>
<feature type="disulfide bond" evidence="19">
    <location>
        <begin position="434"/>
        <end position="442"/>
    </location>
</feature>
<evidence type="ECO:0000256" key="9">
    <source>
        <dbReference type="ARBA" id="ARBA00041857"/>
    </source>
</evidence>
<dbReference type="CDD" id="cd07061">
    <property type="entry name" value="HP_HAP_like"/>
    <property type="match status" value="1"/>
</dbReference>
<comment type="similarity">
    <text evidence="2">Belongs to the histidine acid phosphatase family.</text>
</comment>
<evidence type="ECO:0000256" key="4">
    <source>
        <dbReference type="ARBA" id="ARBA00012632"/>
    </source>
</evidence>
<keyword evidence="8" id="KW-0325">Glycoprotein</keyword>
<dbReference type="Gene3D" id="3.40.50.1240">
    <property type="entry name" value="Phosphoglycerate mutase-like"/>
    <property type="match status" value="1"/>
</dbReference>
<evidence type="ECO:0000256" key="2">
    <source>
        <dbReference type="ARBA" id="ARBA00005375"/>
    </source>
</evidence>
<dbReference type="FunFam" id="3.40.50.1240:FF:000027">
    <property type="entry name" value="3-phytase A"/>
    <property type="match status" value="1"/>
</dbReference>
<comment type="catalytic activity">
    <reaction evidence="15">
        <text>1D-myo-inositol hexakisphosphate + H2O = 1D-myo-inositol 1,2,4,5,6-pentakisphosphate + phosphate</text>
        <dbReference type="Rhea" id="RHEA:16989"/>
        <dbReference type="ChEBI" id="CHEBI:15377"/>
        <dbReference type="ChEBI" id="CHEBI:43474"/>
        <dbReference type="ChEBI" id="CHEBI:57798"/>
        <dbReference type="ChEBI" id="CHEBI:58130"/>
        <dbReference type="EC" id="3.1.3.8"/>
    </reaction>
    <physiologicalReaction direction="left-to-right" evidence="15">
        <dbReference type="Rhea" id="RHEA:16990"/>
    </physiologicalReaction>
</comment>
<comment type="catalytic activity">
    <reaction evidence="11">
        <text>1D-myo-inositol 1,2,5,6-tetrakisphosphate + H2O = 1D-myo-inositol 1,2,6-trisphosphate + phosphate</text>
        <dbReference type="Rhea" id="RHEA:77119"/>
        <dbReference type="ChEBI" id="CHEBI:15377"/>
        <dbReference type="ChEBI" id="CHEBI:43474"/>
        <dbReference type="ChEBI" id="CHEBI:195535"/>
        <dbReference type="ChEBI" id="CHEBI:195537"/>
    </reaction>
    <physiologicalReaction direction="left-to-right" evidence="11">
        <dbReference type="Rhea" id="RHEA:77120"/>
    </physiologicalReaction>
</comment>
<feature type="active site" description="Nucleophile" evidence="18">
    <location>
        <position position="80"/>
    </location>
</feature>
<evidence type="ECO:0000256" key="12">
    <source>
        <dbReference type="ARBA" id="ARBA00043675"/>
    </source>
</evidence>
<organism evidence="21">
    <name type="scientific">Talaromyces marneffei PM1</name>
    <dbReference type="NCBI Taxonomy" id="1077442"/>
    <lineage>
        <taxon>Eukaryota</taxon>
        <taxon>Fungi</taxon>
        <taxon>Dikarya</taxon>
        <taxon>Ascomycota</taxon>
        <taxon>Pezizomycotina</taxon>
        <taxon>Eurotiomycetes</taxon>
        <taxon>Eurotiomycetidae</taxon>
        <taxon>Eurotiales</taxon>
        <taxon>Trichocomaceae</taxon>
        <taxon>Talaromyces</taxon>
        <taxon>Talaromyces sect. Talaromyces</taxon>
    </lineage>
</organism>
<evidence type="ECO:0000256" key="18">
    <source>
        <dbReference type="PIRSR" id="PIRSR000894-1"/>
    </source>
</evidence>
<evidence type="ECO:0000256" key="16">
    <source>
        <dbReference type="ARBA" id="ARBA00044106"/>
    </source>
</evidence>
<keyword evidence="6" id="KW-0378">Hydrolase</keyword>
<feature type="disulfide bond" evidence="19">
    <location>
        <begin position="29"/>
        <end position="38"/>
    </location>
</feature>
<dbReference type="InterPro" id="IPR000560">
    <property type="entry name" value="His_Pase_clade-2"/>
</dbReference>
<dbReference type="Pfam" id="PF00328">
    <property type="entry name" value="His_Phos_2"/>
    <property type="match status" value="1"/>
</dbReference>
<keyword evidence="5" id="KW-0964">Secreted</keyword>